<sequence>MLTAGKASRRSTKEKDQRAQQVHIKHRQFLYLKSKKRASSEDAVEEHGRRGPGRRETALRGVVGSSPQWRRVRSSATAPQAAPPTADPGRCTHRVRAWPLRRSARQLPSARQAHIRPLGVAPDSSRCPLETQGTPQPAGPGTITVPERTGQRSSGTHVRLRCHLSHTP</sequence>
<feature type="region of interest" description="Disordered" evidence="1">
    <location>
        <begin position="1"/>
        <end position="91"/>
    </location>
</feature>
<comment type="caution">
    <text evidence="2">The sequence shown here is derived from an EMBL/GenBank/DDBJ whole genome shotgun (WGS) entry which is preliminary data.</text>
</comment>
<reference evidence="2" key="1">
    <citation type="journal article" date="2022" name="bioRxiv">
        <title>Sequencing and chromosome-scale assembly of the giantPleurodeles waltlgenome.</title>
        <authorList>
            <person name="Brown T."/>
            <person name="Elewa A."/>
            <person name="Iarovenko S."/>
            <person name="Subramanian E."/>
            <person name="Araus A.J."/>
            <person name="Petzold A."/>
            <person name="Susuki M."/>
            <person name="Suzuki K.-i.T."/>
            <person name="Hayashi T."/>
            <person name="Toyoda A."/>
            <person name="Oliveira C."/>
            <person name="Osipova E."/>
            <person name="Leigh N.D."/>
            <person name="Simon A."/>
            <person name="Yun M.H."/>
        </authorList>
    </citation>
    <scope>NUCLEOTIDE SEQUENCE</scope>
    <source>
        <strain evidence="2">20211129_DDA</strain>
        <tissue evidence="2">Liver</tissue>
    </source>
</reference>
<evidence type="ECO:0000313" key="2">
    <source>
        <dbReference type="EMBL" id="KAJ1138316.1"/>
    </source>
</evidence>
<accession>A0AAV7QD18</accession>
<proteinExistence type="predicted"/>
<protein>
    <submittedName>
        <fullName evidence="2">Uncharacterized protein</fullName>
    </submittedName>
</protein>
<feature type="region of interest" description="Disordered" evidence="1">
    <location>
        <begin position="120"/>
        <end position="168"/>
    </location>
</feature>
<dbReference type="Proteomes" id="UP001066276">
    <property type="component" value="Chromosome 6"/>
</dbReference>
<dbReference type="EMBL" id="JANPWB010000010">
    <property type="protein sequence ID" value="KAJ1138316.1"/>
    <property type="molecule type" value="Genomic_DNA"/>
</dbReference>
<dbReference type="AlphaFoldDB" id="A0AAV7QD18"/>
<organism evidence="2 3">
    <name type="scientific">Pleurodeles waltl</name>
    <name type="common">Iberian ribbed newt</name>
    <dbReference type="NCBI Taxonomy" id="8319"/>
    <lineage>
        <taxon>Eukaryota</taxon>
        <taxon>Metazoa</taxon>
        <taxon>Chordata</taxon>
        <taxon>Craniata</taxon>
        <taxon>Vertebrata</taxon>
        <taxon>Euteleostomi</taxon>
        <taxon>Amphibia</taxon>
        <taxon>Batrachia</taxon>
        <taxon>Caudata</taxon>
        <taxon>Salamandroidea</taxon>
        <taxon>Salamandridae</taxon>
        <taxon>Pleurodelinae</taxon>
        <taxon>Pleurodeles</taxon>
    </lineage>
</organism>
<name>A0AAV7QD18_PLEWA</name>
<gene>
    <name evidence="2" type="ORF">NDU88_004703</name>
</gene>
<evidence type="ECO:0000256" key="1">
    <source>
        <dbReference type="SAM" id="MobiDB-lite"/>
    </source>
</evidence>
<feature type="compositionally biased region" description="Basic residues" evidence="1">
    <location>
        <begin position="158"/>
        <end position="168"/>
    </location>
</feature>
<keyword evidence="3" id="KW-1185">Reference proteome</keyword>
<evidence type="ECO:0000313" key="3">
    <source>
        <dbReference type="Proteomes" id="UP001066276"/>
    </source>
</evidence>
<feature type="compositionally biased region" description="Basic and acidic residues" evidence="1">
    <location>
        <begin position="45"/>
        <end position="58"/>
    </location>
</feature>
<feature type="compositionally biased region" description="Basic residues" evidence="1">
    <location>
        <begin position="23"/>
        <end position="37"/>
    </location>
</feature>